<organism evidence="1 2">
    <name type="scientific">Noviherbaspirillum autotrophicum</name>
    <dbReference type="NCBI Taxonomy" id="709839"/>
    <lineage>
        <taxon>Bacteria</taxon>
        <taxon>Pseudomonadati</taxon>
        <taxon>Pseudomonadota</taxon>
        <taxon>Betaproteobacteria</taxon>
        <taxon>Burkholderiales</taxon>
        <taxon>Oxalobacteraceae</taxon>
        <taxon>Noviherbaspirillum</taxon>
    </lineage>
</organism>
<dbReference type="Proteomes" id="UP000031572">
    <property type="component" value="Unassembled WGS sequence"/>
</dbReference>
<dbReference type="AlphaFoldDB" id="A0A0C2BZ40"/>
<accession>A0A0C2BZ40</accession>
<dbReference type="EMBL" id="JWJG01000028">
    <property type="protein sequence ID" value="KIF83286.1"/>
    <property type="molecule type" value="Genomic_DNA"/>
</dbReference>
<proteinExistence type="predicted"/>
<reference evidence="1 2" key="1">
    <citation type="submission" date="2014-12" db="EMBL/GenBank/DDBJ databases">
        <title>Denitrispirillum autotrophicum gen. nov., sp. nov., Denitrifying, Facultatively Autotrophic Bacteria Isolated from Rice Paddy Soil.</title>
        <authorList>
            <person name="Ishii S."/>
            <person name="Ashida N."/>
            <person name="Ohno H."/>
            <person name="Otsuka S."/>
            <person name="Yokota A."/>
            <person name="Senoo K."/>
        </authorList>
    </citation>
    <scope>NUCLEOTIDE SEQUENCE [LARGE SCALE GENOMIC DNA]</scope>
    <source>
        <strain evidence="1 2">TSA66</strain>
    </source>
</reference>
<comment type="caution">
    <text evidence="1">The sequence shown here is derived from an EMBL/GenBank/DDBJ whole genome shotgun (WGS) entry which is preliminary data.</text>
</comment>
<sequence length="204" mass="23516">MGGPTSGRRWHPDAKACTDECLQLDVRRWQREGYLTPGKTFSWGWMRDGVQTASIDVHSEVDRVTLAYRCRNKGADWEDAECSVQLDWMPCTYGGHRAWFRCPSKGCGRRAAILFFGGGFACRRCCRLAYRSQRVADYDRALRRAEKIRARLGWDLDLFNGEGERTKWMRQRTFERLCAEQAMFVNKSLSMIVSQLGVSNEPPD</sequence>
<name>A0A0C2BZ40_9BURK</name>
<evidence type="ECO:0000313" key="2">
    <source>
        <dbReference type="Proteomes" id="UP000031572"/>
    </source>
</evidence>
<dbReference type="STRING" id="709839.TSA66_24580"/>
<evidence type="ECO:0000313" key="1">
    <source>
        <dbReference type="EMBL" id="KIF83286.1"/>
    </source>
</evidence>
<gene>
    <name evidence="1" type="ORF">TSA66_24580</name>
</gene>
<protein>
    <submittedName>
        <fullName evidence="1">Uncharacterized protein</fullName>
    </submittedName>
</protein>
<keyword evidence="2" id="KW-1185">Reference proteome</keyword>